<name>A0A8F9TVI3_9BACT</name>
<dbReference type="AlphaFoldDB" id="A0A8F9TVI3"/>
<reference evidence="2" key="1">
    <citation type="submission" date="2021-08" db="EMBL/GenBank/DDBJ databases">
        <title>Genome of a novel bacterium of the phylum Verrucomicrobia, Oleiharenicola sp. KSB-15.</title>
        <authorList>
            <person name="Chung J.-H."/>
            <person name="Ahn J.-H."/>
            <person name="Yoon Y."/>
            <person name="Kim D.-Y."/>
            <person name="An S.-H."/>
            <person name="Park I."/>
            <person name="Yeon J."/>
        </authorList>
    </citation>
    <scope>NUCLEOTIDE SEQUENCE</scope>
    <source>
        <strain evidence="2">KSB-15</strain>
    </source>
</reference>
<evidence type="ECO:0000256" key="1">
    <source>
        <dbReference type="SAM" id="SignalP"/>
    </source>
</evidence>
<feature type="signal peptide" evidence="1">
    <location>
        <begin position="1"/>
        <end position="32"/>
    </location>
</feature>
<organism evidence="2 3">
    <name type="scientific">Horticoccus luteus</name>
    <dbReference type="NCBI Taxonomy" id="2862869"/>
    <lineage>
        <taxon>Bacteria</taxon>
        <taxon>Pseudomonadati</taxon>
        <taxon>Verrucomicrobiota</taxon>
        <taxon>Opitutia</taxon>
        <taxon>Opitutales</taxon>
        <taxon>Opitutaceae</taxon>
        <taxon>Horticoccus</taxon>
    </lineage>
</organism>
<accession>A0A8F9TVI3</accession>
<evidence type="ECO:0000313" key="2">
    <source>
        <dbReference type="EMBL" id="QYM78741.1"/>
    </source>
</evidence>
<dbReference type="RefSeq" id="WP_220161845.1">
    <property type="nucleotide sequence ID" value="NZ_CP080507.1"/>
</dbReference>
<keyword evidence="1" id="KW-0732">Signal</keyword>
<gene>
    <name evidence="2" type="ORF">K0B96_15775</name>
</gene>
<protein>
    <recommendedName>
        <fullName evidence="4">VWFA domain-containing protein</fullName>
    </recommendedName>
</protein>
<dbReference type="KEGG" id="ole:K0B96_15775"/>
<proteinExistence type="predicted"/>
<sequence>MAFTTMNLQLSAREWPRVLGVLLLLTVSRAFAADAPAAPTNDPDAIVSSSPMTVEAEDGTGVHGQLVVDPQVVGSDSGNNLIYTITTQPKHGQVGLAGADDDADFFQTKTSRYGYFAYRPNGVYVGEDSFGYTVRNETSGLVYENKVVISVSAPPPTMLDKFEVDAARVRLMNVRNVSLTTHPNTPVTQKLPSHEDFMSETDRSGLAAPKVLYRIDEKAKPKHGTAKLNPTTGELTYAPNPGFIGDDHFKYYTVDENNPQLGVENGIAVSVEPIRHFKHMTVDRSRSREVDLVFVINNSPSMAAHQERIAANLARFRQLFDKHDLDYRIGVLTTDFVDVDPDLPASRQHLYKEVRSIELDAAGQPVVDRRGRPKKIYKQVASNGNLVTLPALPQPWVTPKTPNPLFAELVKVGTNGDSNRTAFTAVYNFVANYYNKQQTFLRPDATTVVVFFMDEEETRMAVWKDQKNGPPKAEWIEDGKLPALLKEYNERNPQKRQTLDGYINYWVLRPFIIAKGNKRGKLEIDAVVEPNNISHRRAAELTGGTVLNIESDFSAPLAALGDRIADTVAVALDPVDPGATLYQKSIRVLVDGKEVPPDPKNGWIYDELTNSIRFQGTAKKTAFLAKIDVSYEEHMR</sequence>
<dbReference type="EMBL" id="CP080507">
    <property type="protein sequence ID" value="QYM78741.1"/>
    <property type="molecule type" value="Genomic_DNA"/>
</dbReference>
<evidence type="ECO:0008006" key="4">
    <source>
        <dbReference type="Google" id="ProtNLM"/>
    </source>
</evidence>
<dbReference type="Gene3D" id="2.60.40.3440">
    <property type="match status" value="2"/>
</dbReference>
<evidence type="ECO:0000313" key="3">
    <source>
        <dbReference type="Proteomes" id="UP000825051"/>
    </source>
</evidence>
<feature type="chain" id="PRO_5034307435" description="VWFA domain-containing protein" evidence="1">
    <location>
        <begin position="33"/>
        <end position="636"/>
    </location>
</feature>
<dbReference type="Proteomes" id="UP000825051">
    <property type="component" value="Chromosome"/>
</dbReference>
<dbReference type="Pfam" id="PF17963">
    <property type="entry name" value="Big_9"/>
    <property type="match status" value="1"/>
</dbReference>
<keyword evidence="3" id="KW-1185">Reference proteome</keyword>